<gene>
    <name evidence="2" type="ORF">GCM10010909_00340</name>
</gene>
<comment type="caution">
    <text evidence="2">The sequence shown here is derived from an EMBL/GenBank/DDBJ whole genome shotgun (WGS) entry which is preliminary data.</text>
</comment>
<dbReference type="InterPro" id="IPR036518">
    <property type="entry name" value="CobE/GbiG_C_sf"/>
</dbReference>
<dbReference type="InterPro" id="IPR002750">
    <property type="entry name" value="CobE/GbiG_C"/>
</dbReference>
<keyword evidence="3" id="KW-1185">Reference proteome</keyword>
<accession>A0ABQ6A377</accession>
<proteinExistence type="predicted"/>
<dbReference type="SUPFAM" id="SSF159664">
    <property type="entry name" value="CobE/GbiG C-terminal domain-like"/>
    <property type="match status" value="1"/>
</dbReference>
<name>A0ABQ6A377_9PROT</name>
<dbReference type="Gene3D" id="3.30.420.180">
    <property type="entry name" value="CobE/GbiG C-terminal domain"/>
    <property type="match status" value="1"/>
</dbReference>
<dbReference type="Pfam" id="PF01890">
    <property type="entry name" value="CbiG_C"/>
    <property type="match status" value="1"/>
</dbReference>
<organism evidence="2 3">
    <name type="scientific">Acidocella aquatica</name>
    <dbReference type="NCBI Taxonomy" id="1922313"/>
    <lineage>
        <taxon>Bacteria</taxon>
        <taxon>Pseudomonadati</taxon>
        <taxon>Pseudomonadota</taxon>
        <taxon>Alphaproteobacteria</taxon>
        <taxon>Acetobacterales</taxon>
        <taxon>Acidocellaceae</taxon>
        <taxon>Acidocella</taxon>
    </lineage>
</organism>
<sequence>MIAAGVGFSSGALAEEIEVLVRLTERRAGQNAEVLAAPDFKDCAPLRAAAAALRLPLILLGRVALEAAQPHCATHSDLAGAAVGLASVAEACALAAAGAKSRLLVARLAQGRATCALAGNLP</sequence>
<dbReference type="Proteomes" id="UP001156641">
    <property type="component" value="Unassembled WGS sequence"/>
</dbReference>
<feature type="domain" description="CobE/GbiG C-terminal" evidence="1">
    <location>
        <begin position="2"/>
        <end position="118"/>
    </location>
</feature>
<evidence type="ECO:0000259" key="1">
    <source>
        <dbReference type="Pfam" id="PF01890"/>
    </source>
</evidence>
<protein>
    <recommendedName>
        <fullName evidence="1">CobE/GbiG C-terminal domain-containing protein</fullName>
    </recommendedName>
</protein>
<dbReference type="EMBL" id="BSOS01000003">
    <property type="protein sequence ID" value="GLR65356.1"/>
    <property type="molecule type" value="Genomic_DNA"/>
</dbReference>
<evidence type="ECO:0000313" key="2">
    <source>
        <dbReference type="EMBL" id="GLR65356.1"/>
    </source>
</evidence>
<reference evidence="3" key="1">
    <citation type="journal article" date="2019" name="Int. J. Syst. Evol. Microbiol.">
        <title>The Global Catalogue of Microorganisms (GCM) 10K type strain sequencing project: providing services to taxonomists for standard genome sequencing and annotation.</title>
        <authorList>
            <consortium name="The Broad Institute Genomics Platform"/>
            <consortium name="The Broad Institute Genome Sequencing Center for Infectious Disease"/>
            <person name="Wu L."/>
            <person name="Ma J."/>
        </authorList>
    </citation>
    <scope>NUCLEOTIDE SEQUENCE [LARGE SCALE GENOMIC DNA]</scope>
    <source>
        <strain evidence="3">NBRC 112502</strain>
    </source>
</reference>
<evidence type="ECO:0000313" key="3">
    <source>
        <dbReference type="Proteomes" id="UP001156641"/>
    </source>
</evidence>